<gene>
    <name evidence="2" type="ORF">LWI28_019065</name>
</gene>
<protein>
    <recommendedName>
        <fullName evidence="1">Reverse transcriptase zinc-binding domain-containing protein</fullName>
    </recommendedName>
</protein>
<dbReference type="EMBL" id="JAJSOW010000106">
    <property type="protein sequence ID" value="KAI9161611.1"/>
    <property type="molecule type" value="Genomic_DNA"/>
</dbReference>
<reference evidence="2" key="2">
    <citation type="submission" date="2023-02" db="EMBL/GenBank/DDBJ databases">
        <authorList>
            <person name="Swenson N.G."/>
            <person name="Wegrzyn J.L."/>
            <person name="Mcevoy S.L."/>
        </authorList>
    </citation>
    <scope>NUCLEOTIDE SEQUENCE</scope>
    <source>
        <strain evidence="2">91603</strain>
        <tissue evidence="2">Leaf</tissue>
    </source>
</reference>
<dbReference type="InterPro" id="IPR026960">
    <property type="entry name" value="RVT-Znf"/>
</dbReference>
<evidence type="ECO:0000313" key="2">
    <source>
        <dbReference type="EMBL" id="KAI9161611.1"/>
    </source>
</evidence>
<evidence type="ECO:0000259" key="1">
    <source>
        <dbReference type="Pfam" id="PF13966"/>
    </source>
</evidence>
<organism evidence="2 3">
    <name type="scientific">Acer negundo</name>
    <name type="common">Box elder</name>
    <dbReference type="NCBI Taxonomy" id="4023"/>
    <lineage>
        <taxon>Eukaryota</taxon>
        <taxon>Viridiplantae</taxon>
        <taxon>Streptophyta</taxon>
        <taxon>Embryophyta</taxon>
        <taxon>Tracheophyta</taxon>
        <taxon>Spermatophyta</taxon>
        <taxon>Magnoliopsida</taxon>
        <taxon>eudicotyledons</taxon>
        <taxon>Gunneridae</taxon>
        <taxon>Pentapetalae</taxon>
        <taxon>rosids</taxon>
        <taxon>malvids</taxon>
        <taxon>Sapindales</taxon>
        <taxon>Sapindaceae</taxon>
        <taxon>Hippocastanoideae</taxon>
        <taxon>Acereae</taxon>
        <taxon>Acer</taxon>
    </lineage>
</organism>
<reference evidence="2" key="1">
    <citation type="journal article" date="2022" name="Plant J.">
        <title>Strategies of tolerance reflected in two North American maple genomes.</title>
        <authorList>
            <person name="McEvoy S.L."/>
            <person name="Sezen U.U."/>
            <person name="Trouern-Trend A."/>
            <person name="McMahon S.M."/>
            <person name="Schaberg P.G."/>
            <person name="Yang J."/>
            <person name="Wegrzyn J.L."/>
            <person name="Swenson N.G."/>
        </authorList>
    </citation>
    <scope>NUCLEOTIDE SEQUENCE</scope>
    <source>
        <strain evidence="2">91603</strain>
    </source>
</reference>
<comment type="caution">
    <text evidence="2">The sequence shown here is derived from an EMBL/GenBank/DDBJ whole genome shotgun (WGS) entry which is preliminary data.</text>
</comment>
<dbReference type="AlphaFoldDB" id="A0AAD5IG52"/>
<name>A0AAD5IG52_ACENE</name>
<dbReference type="Proteomes" id="UP001064489">
    <property type="component" value="Chromosome 2"/>
</dbReference>
<keyword evidence="3" id="KW-1185">Reference proteome</keyword>
<proteinExistence type="predicted"/>
<accession>A0AAD5IG52</accession>
<evidence type="ECO:0000313" key="3">
    <source>
        <dbReference type="Proteomes" id="UP001064489"/>
    </source>
</evidence>
<feature type="domain" description="Reverse transcriptase zinc-binding" evidence="1">
    <location>
        <begin position="185"/>
        <end position="253"/>
    </location>
</feature>
<sequence>MFGSRDPLALCKILALLAKQVWRLVQFPNTLAAKVLKCCYFPDSSILQASEVSSSSYLWKSFLWGKILLDVGSRWRIGNGRSVLIYHQRWLPRPISFMIQSPQILDNLAMVESIKFPSGLWNAPLIRSSFWPEEAEVILNLPCSNPSVLDFFLWHYKKLGSYSVRSGYHIGYELEANSGSSGLKLDVSWWKFLWRLKIPSKVKVLIWRACLNWVPFNGNLGNRGIKVDPCYPVCHSSPESSFHALWGCRLLKKIRSLCGFMAGIHVPSHSQFIDFMSCCKN</sequence>
<dbReference type="Pfam" id="PF13966">
    <property type="entry name" value="zf-RVT"/>
    <property type="match status" value="1"/>
</dbReference>